<evidence type="ECO:0000313" key="6">
    <source>
        <dbReference type="EMBL" id="KRN32230.1"/>
    </source>
</evidence>
<keyword evidence="4 6" id="KW-0067">ATP-binding</keyword>
<evidence type="ECO:0000259" key="5">
    <source>
        <dbReference type="PROSITE" id="PS50893"/>
    </source>
</evidence>
<dbReference type="RefSeq" id="WP_022791620.1">
    <property type="nucleotide sequence ID" value="NZ_ATUU01000002.1"/>
</dbReference>
<dbReference type="PROSITE" id="PS50893">
    <property type="entry name" value="ABC_TRANSPORTER_2"/>
    <property type="match status" value="1"/>
</dbReference>
<dbReference type="Pfam" id="PF00005">
    <property type="entry name" value="ABC_tran"/>
    <property type="match status" value="1"/>
</dbReference>
<dbReference type="Gene3D" id="3.40.50.300">
    <property type="entry name" value="P-loop containing nucleotide triphosphate hydrolases"/>
    <property type="match status" value="1"/>
</dbReference>
<dbReference type="Proteomes" id="UP000051296">
    <property type="component" value="Unassembled WGS sequence"/>
</dbReference>
<dbReference type="PANTHER" id="PTHR42734">
    <property type="entry name" value="METAL TRANSPORT SYSTEM ATP-BINDING PROTEIN TM_0124-RELATED"/>
    <property type="match status" value="1"/>
</dbReference>
<comment type="similarity">
    <text evidence="1">Belongs to the ABC transporter superfamily.</text>
</comment>
<accession>A0A0R2FXZ0</accession>
<dbReference type="STRING" id="1123500.GCA_000420365_00856"/>
<dbReference type="PATRIC" id="fig|1123500.6.peg.584"/>
<dbReference type="InterPro" id="IPR003593">
    <property type="entry name" value="AAA+_ATPase"/>
</dbReference>
<evidence type="ECO:0000256" key="2">
    <source>
        <dbReference type="ARBA" id="ARBA00022448"/>
    </source>
</evidence>
<dbReference type="AlphaFoldDB" id="A0A0R2FXZ0"/>
<keyword evidence="2" id="KW-0813">Transport</keyword>
<evidence type="ECO:0000256" key="1">
    <source>
        <dbReference type="ARBA" id="ARBA00005417"/>
    </source>
</evidence>
<name>A0A0R2FXZ0_9LACO</name>
<dbReference type="GO" id="GO:0016887">
    <property type="term" value="F:ATP hydrolysis activity"/>
    <property type="evidence" value="ECO:0007669"/>
    <property type="project" value="InterPro"/>
</dbReference>
<dbReference type="PANTHER" id="PTHR42734:SF17">
    <property type="entry name" value="METAL TRANSPORT SYSTEM ATP-BINDING PROTEIN TM_0124-RELATED"/>
    <property type="match status" value="1"/>
</dbReference>
<proteinExistence type="inferred from homology"/>
<dbReference type="EMBL" id="JQAX01000002">
    <property type="protein sequence ID" value="KRN32230.1"/>
    <property type="molecule type" value="Genomic_DNA"/>
</dbReference>
<dbReference type="InterPro" id="IPR050153">
    <property type="entry name" value="Metal_Ion_Import_ABC"/>
</dbReference>
<sequence>MTSQTKQPVLLGHNIGIKFDQHWLYQGVNFQLGQQRMLAVIGDNGVGKTTLLRAILGQQQLTAGELVWTNPATVVRYVPQERPNVADFPLYIADFVELSYDRGWRPWLSRAEKQQLTHILKDTHLTSLARRRIDRASGGERQRAYLAQALLVNPSVLILDEATANLDNVAKYELMDVVRHYRDHHHLSIIMISHDLDIVKEFADDYLLLSAQDSEFGSVAELDTSRLKVGNQDHA</sequence>
<dbReference type="InParanoid" id="A0A0R2FXZ0"/>
<keyword evidence="3" id="KW-0547">Nucleotide-binding</keyword>
<feature type="domain" description="ABC transporter" evidence="5">
    <location>
        <begin position="10"/>
        <end position="235"/>
    </location>
</feature>
<dbReference type="InterPro" id="IPR027417">
    <property type="entry name" value="P-loop_NTPase"/>
</dbReference>
<dbReference type="OrthoDB" id="9806726at2"/>
<gene>
    <name evidence="6" type="ORF">IV68_GL000580</name>
</gene>
<reference evidence="6 7" key="1">
    <citation type="journal article" date="2015" name="Genome Announc.">
        <title>Expanding the biotechnology potential of lactobacilli through comparative genomics of 213 strains and associated genera.</title>
        <authorList>
            <person name="Sun Z."/>
            <person name="Harris H.M."/>
            <person name="McCann A."/>
            <person name="Guo C."/>
            <person name="Argimon S."/>
            <person name="Zhang W."/>
            <person name="Yang X."/>
            <person name="Jeffery I.B."/>
            <person name="Cooney J.C."/>
            <person name="Kagawa T.F."/>
            <person name="Liu W."/>
            <person name="Song Y."/>
            <person name="Salvetti E."/>
            <person name="Wrobel A."/>
            <person name="Rasinkangas P."/>
            <person name="Parkhill J."/>
            <person name="Rea M.C."/>
            <person name="O'Sullivan O."/>
            <person name="Ritari J."/>
            <person name="Douillard F.P."/>
            <person name="Paul Ross R."/>
            <person name="Yang R."/>
            <person name="Briner A.E."/>
            <person name="Felis G.E."/>
            <person name="de Vos W.M."/>
            <person name="Barrangou R."/>
            <person name="Klaenhammer T.R."/>
            <person name="Caufield P.W."/>
            <person name="Cui Y."/>
            <person name="Zhang H."/>
            <person name="O'Toole P.W."/>
        </authorList>
    </citation>
    <scope>NUCLEOTIDE SEQUENCE [LARGE SCALE GENOMIC DNA]</scope>
    <source>
        <strain evidence="6 7">DSM 20190</strain>
    </source>
</reference>
<dbReference type="SMART" id="SM00382">
    <property type="entry name" value="AAA"/>
    <property type="match status" value="1"/>
</dbReference>
<dbReference type="InterPro" id="IPR003439">
    <property type="entry name" value="ABC_transporter-like_ATP-bd"/>
</dbReference>
<evidence type="ECO:0000313" key="7">
    <source>
        <dbReference type="Proteomes" id="UP000051296"/>
    </source>
</evidence>
<evidence type="ECO:0000256" key="4">
    <source>
        <dbReference type="ARBA" id="ARBA00022840"/>
    </source>
</evidence>
<protein>
    <submittedName>
        <fullName evidence="6">Zinc iron ABC transporter, ATP-binding subunit</fullName>
    </submittedName>
</protein>
<evidence type="ECO:0000256" key="3">
    <source>
        <dbReference type="ARBA" id="ARBA00022741"/>
    </source>
</evidence>
<dbReference type="GO" id="GO:0005524">
    <property type="term" value="F:ATP binding"/>
    <property type="evidence" value="ECO:0007669"/>
    <property type="project" value="UniProtKB-KW"/>
</dbReference>
<dbReference type="eggNOG" id="COG1121">
    <property type="taxonomic scope" value="Bacteria"/>
</dbReference>
<keyword evidence="7" id="KW-1185">Reference proteome</keyword>
<dbReference type="SUPFAM" id="SSF52540">
    <property type="entry name" value="P-loop containing nucleoside triphosphate hydrolases"/>
    <property type="match status" value="1"/>
</dbReference>
<organism evidence="6 7">
    <name type="scientific">Weissella halotolerans DSM 20190</name>
    <dbReference type="NCBI Taxonomy" id="1123500"/>
    <lineage>
        <taxon>Bacteria</taxon>
        <taxon>Bacillati</taxon>
        <taxon>Bacillota</taxon>
        <taxon>Bacilli</taxon>
        <taxon>Lactobacillales</taxon>
        <taxon>Lactobacillaceae</taxon>
        <taxon>Weissella</taxon>
    </lineage>
</organism>
<comment type="caution">
    <text evidence="6">The sequence shown here is derived from an EMBL/GenBank/DDBJ whole genome shotgun (WGS) entry which is preliminary data.</text>
</comment>